<evidence type="ECO:0000313" key="2">
    <source>
        <dbReference type="RefSeq" id="XP_027768489.1"/>
    </source>
</evidence>
<proteinExistence type="predicted"/>
<dbReference type="Proteomes" id="UP000694930">
    <property type="component" value="Chromosome 11"/>
</dbReference>
<accession>A0ABM1UYC1</accession>
<reference evidence="2" key="2">
    <citation type="submission" date="2025-08" db="UniProtKB">
        <authorList>
            <consortium name="RefSeq"/>
        </authorList>
    </citation>
    <scope>IDENTIFICATION</scope>
</reference>
<dbReference type="RefSeq" id="XP_027768489.1">
    <property type="nucleotide sequence ID" value="XM_027912688.1"/>
</dbReference>
<sequence>MELQLDKYKNSSAKTRTVLVIQLCSCDEYQQQKSILKLRVYELLCCRLLVWTFEQYYRKDMSPMDREYQQREEVTALCANLVTSNTDGPQVSTMERVPCSCDDFNLDILAFLSRVYFPEVGGKSFPVWEISPLQLGWEILQSKCILQFSKAE</sequence>
<protein>
    <submittedName>
        <fullName evidence="2">Uncharacterized protein LOC114074695 isoform X2</fullName>
    </submittedName>
</protein>
<dbReference type="GeneID" id="114074695"/>
<name>A0ABM1UYC1_SOLPN</name>
<organism evidence="1 2">
    <name type="scientific">Solanum pennellii</name>
    <name type="common">Tomato</name>
    <name type="synonym">Lycopersicon pennellii</name>
    <dbReference type="NCBI Taxonomy" id="28526"/>
    <lineage>
        <taxon>Eukaryota</taxon>
        <taxon>Viridiplantae</taxon>
        <taxon>Streptophyta</taxon>
        <taxon>Embryophyta</taxon>
        <taxon>Tracheophyta</taxon>
        <taxon>Spermatophyta</taxon>
        <taxon>Magnoliopsida</taxon>
        <taxon>eudicotyledons</taxon>
        <taxon>Gunneridae</taxon>
        <taxon>Pentapetalae</taxon>
        <taxon>asterids</taxon>
        <taxon>lamiids</taxon>
        <taxon>Solanales</taxon>
        <taxon>Solanaceae</taxon>
        <taxon>Solanoideae</taxon>
        <taxon>Solaneae</taxon>
        <taxon>Solanum</taxon>
        <taxon>Solanum subgen. Lycopersicon</taxon>
    </lineage>
</organism>
<evidence type="ECO:0000313" key="1">
    <source>
        <dbReference type="Proteomes" id="UP000694930"/>
    </source>
</evidence>
<reference evidence="1" key="1">
    <citation type="journal article" date="2014" name="Nat. Genet.">
        <title>The genome of the stress-tolerant wild tomato species Solanum pennellii.</title>
        <authorList>
            <person name="Bolger A."/>
            <person name="Scossa F."/>
            <person name="Bolger M.E."/>
            <person name="Lanz C."/>
            <person name="Maumus F."/>
            <person name="Tohge T."/>
            <person name="Quesneville H."/>
            <person name="Alseekh S."/>
            <person name="Sorensen I."/>
            <person name="Lichtenstein G."/>
            <person name="Fich E.A."/>
            <person name="Conte M."/>
            <person name="Keller H."/>
            <person name="Schneeberger K."/>
            <person name="Schwacke R."/>
            <person name="Ofner I."/>
            <person name="Vrebalov J."/>
            <person name="Xu Y."/>
            <person name="Osorio S."/>
            <person name="Aflitos S.A."/>
            <person name="Schijlen E."/>
            <person name="Jimenez-Gomez J.M."/>
            <person name="Ryngajllo M."/>
            <person name="Kimura S."/>
            <person name="Kumar R."/>
            <person name="Koenig D."/>
            <person name="Headland L.R."/>
            <person name="Maloof J.N."/>
            <person name="Sinha N."/>
            <person name="van Ham R.C."/>
            <person name="Lankhorst R.K."/>
            <person name="Mao L."/>
            <person name="Vogel A."/>
            <person name="Arsova B."/>
            <person name="Panstruga R."/>
            <person name="Fei Z."/>
            <person name="Rose J.K."/>
            <person name="Zamir D."/>
            <person name="Carrari F."/>
            <person name="Giovannoni J.J."/>
            <person name="Weigel D."/>
            <person name="Usadel B."/>
            <person name="Fernie A.R."/>
        </authorList>
    </citation>
    <scope>NUCLEOTIDE SEQUENCE [LARGE SCALE GENOMIC DNA]</scope>
    <source>
        <strain evidence="1">cv. LA0716</strain>
    </source>
</reference>
<keyword evidence="1" id="KW-1185">Reference proteome</keyword>
<gene>
    <name evidence="2" type="primary">LOC114074695</name>
</gene>